<keyword evidence="8" id="KW-1185">Reference proteome</keyword>
<dbReference type="EMBL" id="CP117417">
    <property type="protein sequence ID" value="WCT77784.1"/>
    <property type="molecule type" value="Genomic_DNA"/>
</dbReference>
<dbReference type="InterPro" id="IPR036249">
    <property type="entry name" value="Thioredoxin-like_sf"/>
</dbReference>
<evidence type="ECO:0000256" key="1">
    <source>
        <dbReference type="ARBA" id="ARBA00004196"/>
    </source>
</evidence>
<dbReference type="InterPro" id="IPR013740">
    <property type="entry name" value="Redoxin"/>
</dbReference>
<feature type="region of interest" description="Disordered" evidence="5">
    <location>
        <begin position="1"/>
        <end position="42"/>
    </location>
</feature>
<keyword evidence="2" id="KW-0201">Cytochrome c-type biogenesis</keyword>
<dbReference type="Proteomes" id="UP001218231">
    <property type="component" value="Chromosome"/>
</dbReference>
<keyword evidence="4" id="KW-0676">Redox-active center</keyword>
<keyword evidence="3" id="KW-1015">Disulfide bond</keyword>
<evidence type="ECO:0000256" key="3">
    <source>
        <dbReference type="ARBA" id="ARBA00023157"/>
    </source>
</evidence>
<dbReference type="RefSeq" id="WP_273618145.1">
    <property type="nucleotide sequence ID" value="NZ_CP103868.1"/>
</dbReference>
<evidence type="ECO:0000256" key="2">
    <source>
        <dbReference type="ARBA" id="ARBA00022748"/>
    </source>
</evidence>
<organism evidence="7 8">
    <name type="scientific">Novosphingobium humi</name>
    <dbReference type="NCBI Taxonomy" id="2282397"/>
    <lineage>
        <taxon>Bacteria</taxon>
        <taxon>Pseudomonadati</taxon>
        <taxon>Pseudomonadota</taxon>
        <taxon>Alphaproteobacteria</taxon>
        <taxon>Sphingomonadales</taxon>
        <taxon>Sphingomonadaceae</taxon>
        <taxon>Novosphingobium</taxon>
    </lineage>
</organism>
<accession>A0ABY7U106</accession>
<evidence type="ECO:0000256" key="5">
    <source>
        <dbReference type="SAM" id="MobiDB-lite"/>
    </source>
</evidence>
<sequence>MVAGIAAGISGCDRQSGGDKQPPAASSAPATAPDAEGAAIDRSHKGSQLPVLSFKDAGGKEISTAGLKGKPLLINLWATWCGPCIAELPGLNKLAAGGRIRVLTVSQDAEGAKDKVAPFLKSHGGDALEPWLDPEGTATTQWQVGTLPASIYYDAQGREVWRINGGKDWAGAEAAALLAEQ</sequence>
<evidence type="ECO:0000313" key="7">
    <source>
        <dbReference type="EMBL" id="WCT77784.1"/>
    </source>
</evidence>
<reference evidence="7 8" key="1">
    <citation type="submission" date="2023-02" db="EMBL/GenBank/DDBJ databases">
        <title>Genome sequence of Novosphingobium humi KACC 19094.</title>
        <authorList>
            <person name="Kim S."/>
            <person name="Heo J."/>
            <person name="Kwon S.-W."/>
        </authorList>
    </citation>
    <scope>NUCLEOTIDE SEQUENCE [LARGE SCALE GENOMIC DNA]</scope>
    <source>
        <strain evidence="7 8">KACC 19094</strain>
    </source>
</reference>
<dbReference type="Pfam" id="PF08534">
    <property type="entry name" value="Redoxin"/>
    <property type="match status" value="1"/>
</dbReference>
<dbReference type="InterPro" id="IPR013766">
    <property type="entry name" value="Thioredoxin_domain"/>
</dbReference>
<name>A0ABY7U106_9SPHN</name>
<protein>
    <submittedName>
        <fullName evidence="7">TlpA disulfide reductase family protein</fullName>
    </submittedName>
</protein>
<comment type="subcellular location">
    <subcellularLocation>
        <location evidence="1">Cell envelope</location>
    </subcellularLocation>
</comment>
<feature type="domain" description="Thioredoxin" evidence="6">
    <location>
        <begin position="26"/>
        <end position="181"/>
    </location>
</feature>
<dbReference type="PANTHER" id="PTHR42852:SF6">
    <property type="entry name" value="THIOL:DISULFIDE INTERCHANGE PROTEIN DSBE"/>
    <property type="match status" value="1"/>
</dbReference>
<dbReference type="PROSITE" id="PS51352">
    <property type="entry name" value="THIOREDOXIN_2"/>
    <property type="match status" value="1"/>
</dbReference>
<dbReference type="CDD" id="cd02966">
    <property type="entry name" value="TlpA_like_family"/>
    <property type="match status" value="1"/>
</dbReference>
<feature type="compositionally biased region" description="Low complexity" evidence="5">
    <location>
        <begin position="22"/>
        <end position="38"/>
    </location>
</feature>
<dbReference type="PANTHER" id="PTHR42852">
    <property type="entry name" value="THIOL:DISULFIDE INTERCHANGE PROTEIN DSBE"/>
    <property type="match status" value="1"/>
</dbReference>
<gene>
    <name evidence="7" type="ORF">PQ457_02060</name>
</gene>
<proteinExistence type="predicted"/>
<evidence type="ECO:0000259" key="6">
    <source>
        <dbReference type="PROSITE" id="PS51352"/>
    </source>
</evidence>
<evidence type="ECO:0000256" key="4">
    <source>
        <dbReference type="ARBA" id="ARBA00023284"/>
    </source>
</evidence>
<evidence type="ECO:0000313" key="8">
    <source>
        <dbReference type="Proteomes" id="UP001218231"/>
    </source>
</evidence>
<dbReference type="Gene3D" id="3.40.30.10">
    <property type="entry name" value="Glutaredoxin"/>
    <property type="match status" value="1"/>
</dbReference>
<dbReference type="SUPFAM" id="SSF52833">
    <property type="entry name" value="Thioredoxin-like"/>
    <property type="match status" value="1"/>
</dbReference>
<dbReference type="InterPro" id="IPR050553">
    <property type="entry name" value="Thioredoxin_ResA/DsbE_sf"/>
</dbReference>